<accession>A0A7Z1A4H5</accession>
<evidence type="ECO:0000313" key="1">
    <source>
        <dbReference type="EMBL" id="OAV01726.1"/>
    </source>
</evidence>
<proteinExistence type="predicted"/>
<organism evidence="1 2">
    <name type="scientific">Moraxella catarrhalis</name>
    <name type="common">Branhamella catarrhalis</name>
    <dbReference type="NCBI Taxonomy" id="480"/>
    <lineage>
        <taxon>Bacteria</taxon>
        <taxon>Pseudomonadati</taxon>
        <taxon>Pseudomonadota</taxon>
        <taxon>Gammaproteobacteria</taxon>
        <taxon>Moraxellales</taxon>
        <taxon>Moraxellaceae</taxon>
        <taxon>Moraxella</taxon>
    </lineage>
</organism>
<name>A0A7Z1A4H5_MORCA</name>
<gene>
    <name evidence="1" type="ORF">AO382_0092</name>
</gene>
<dbReference type="Proteomes" id="UP000078446">
    <property type="component" value="Unassembled WGS sequence"/>
</dbReference>
<dbReference type="EMBL" id="LXHE01000002">
    <property type="protein sequence ID" value="OAV01726.1"/>
    <property type="molecule type" value="Genomic_DNA"/>
</dbReference>
<reference evidence="1 2" key="1">
    <citation type="journal article" date="2016" name="Genome Biol. Evol.">
        <title>Comparative Genomic Analyses of the Moraxella catarrhalis Serosensitive and Seroresistant Lineages Demonstrate Their Independent Evolution.</title>
        <authorList>
            <person name="Earl J.P."/>
            <person name="de Vries S.P."/>
            <person name="Ahmed A."/>
            <person name="Powell E."/>
            <person name="Schultz M.P."/>
            <person name="Hermans P.W."/>
            <person name="Hill D.J."/>
            <person name="Zhou Z."/>
            <person name="Constantinidou C.I."/>
            <person name="Hu F.Z."/>
            <person name="Bootsma H.J."/>
            <person name="Ehrlich G.D."/>
        </authorList>
    </citation>
    <scope>NUCLEOTIDE SEQUENCE [LARGE SCALE GENOMIC DNA]</scope>
    <source>
        <strain evidence="1 2">Z7574</strain>
    </source>
</reference>
<evidence type="ECO:0000313" key="2">
    <source>
        <dbReference type="Proteomes" id="UP000078446"/>
    </source>
</evidence>
<comment type="caution">
    <text evidence="1">The sequence shown here is derived from an EMBL/GenBank/DDBJ whole genome shotgun (WGS) entry which is preliminary data.</text>
</comment>
<protein>
    <submittedName>
        <fullName evidence="1">Uncharacterized protein</fullName>
    </submittedName>
</protein>
<dbReference type="AlphaFoldDB" id="A0A7Z1A4H5"/>
<sequence length="43" mass="4918">MFILAASPLLHDHINESLILDAYYPKSYQNIAAQQYYTASVNE</sequence>